<feature type="signal peptide" evidence="2">
    <location>
        <begin position="1"/>
        <end position="23"/>
    </location>
</feature>
<dbReference type="PANTHER" id="PTHR43037">
    <property type="entry name" value="UNNAMED PRODUCT-RELATED"/>
    <property type="match status" value="1"/>
</dbReference>
<reference evidence="3 4" key="1">
    <citation type="submission" date="2019-08" db="EMBL/GenBank/DDBJ databases">
        <title>Deep-cultivation of Planctomycetes and their phenomic and genomic characterization uncovers novel biology.</title>
        <authorList>
            <person name="Wiegand S."/>
            <person name="Jogler M."/>
            <person name="Boedeker C."/>
            <person name="Pinto D."/>
            <person name="Vollmers J."/>
            <person name="Rivas-Marin E."/>
            <person name="Kohn T."/>
            <person name="Peeters S.H."/>
            <person name="Heuer A."/>
            <person name="Rast P."/>
            <person name="Oberbeckmann S."/>
            <person name="Bunk B."/>
            <person name="Jeske O."/>
            <person name="Meyerdierks A."/>
            <person name="Storesund J.E."/>
            <person name="Kallscheuer N."/>
            <person name="Luecker S."/>
            <person name="Lage O.M."/>
            <person name="Pohl T."/>
            <person name="Merkel B.J."/>
            <person name="Hornburger P."/>
            <person name="Mueller R.-W."/>
            <person name="Bruemmer F."/>
            <person name="Labrenz M."/>
            <person name="Spormann A.M."/>
            <person name="Op den Camp H."/>
            <person name="Overmann J."/>
            <person name="Amann R."/>
            <person name="Jetten M.S.M."/>
            <person name="Mascher T."/>
            <person name="Medema M.H."/>
            <person name="Devos D.P."/>
            <person name="Kaster A.-K."/>
            <person name="Ovreas L."/>
            <person name="Rohde M."/>
            <person name="Galperin M.Y."/>
            <person name="Jogler C."/>
        </authorList>
    </citation>
    <scope>NUCLEOTIDE SEQUENCE [LARGE SCALE GENOMIC DNA]</scope>
    <source>
        <strain evidence="3 4">OJF2</strain>
    </source>
</reference>
<organism evidence="3 4">
    <name type="scientific">Aquisphaera giovannonii</name>
    <dbReference type="NCBI Taxonomy" id="406548"/>
    <lineage>
        <taxon>Bacteria</taxon>
        <taxon>Pseudomonadati</taxon>
        <taxon>Planctomycetota</taxon>
        <taxon>Planctomycetia</taxon>
        <taxon>Isosphaerales</taxon>
        <taxon>Isosphaeraceae</taxon>
        <taxon>Aquisphaera</taxon>
    </lineage>
</organism>
<sequence precursor="true">MRGSFTAGRGMAILAAFVACVSAQLGPVAPADTVYLKNGIVYRSQGAPDRDNTLVFLWDGLKKTVIRDSRIDHIIGDNAFRTGEKFTLVQPLSVHGGSMPKNVTSVQAGPWNERGRRDFRYQVSPTSRPVAMEQAIIEIGPHVTRYRAVDNFWLGQVATSQVPREVITGLLGKVEQANQAERERVVRFFMDAGWYPEAKTELDRLVKEFPKTDLAERAAGAKTFMLQAEATQRRSDFEARRRAQQYRKASALLKSFTDKAIPTELVLEVRELIRQDDDQRAADQAMASDLSRLEAKLPAVDRGTWRKRTIEATRALGQAPDAVRERFNAWRKSKAVPGTTDANQFALAMSGYVAGSDAASPDLNAADALWKARDLIRDYLNAPDAAAREGISARLEELAWPAGENVPDGYRRLELATKIAQLMPPPLHDPSAEPDKVIAHKLEAGEEEEPTEYSIVLPPEYHPLRAYPALVVLHSGDGPKKGLDAWSAEATRRGYIVIAPEYGTSGEGAEYHYSPSEHAAVEIALRDARKRYAIDSDRVFVAGQLQGGTMAWDLALGHPDLFAGAAVISGFPAKYVLRSLGQHDRLPLYYAVGDLAPAANEIVFGNYLKPLILKAWDVTYCEYTRRALEELPEEIPFVLDWTDRHRRDPYPKTFDAASARTCDSRFFGVVVRDFSPGRTTAPEAVEVLGQNLSPATIKYRTSSVGNLVNVRVSGVNRLDVWVSPRLIDFKKKLEVRVNDKPRVKGMVKLDLEPFLEDLRIRGDRQQVYWLKVTAG</sequence>
<keyword evidence="1 2" id="KW-0732">Signal</keyword>
<dbReference type="GO" id="GO:0016787">
    <property type="term" value="F:hydrolase activity"/>
    <property type="evidence" value="ECO:0007669"/>
    <property type="project" value="UniProtKB-KW"/>
</dbReference>
<dbReference type="InterPro" id="IPR050955">
    <property type="entry name" value="Plant_Biomass_Hydrol_Est"/>
</dbReference>
<dbReference type="PANTHER" id="PTHR43037:SF1">
    <property type="entry name" value="BLL1128 PROTEIN"/>
    <property type="match status" value="1"/>
</dbReference>
<keyword evidence="4" id="KW-1185">Reference proteome</keyword>
<name>A0A5B9W950_9BACT</name>
<dbReference type="SUPFAM" id="SSF53474">
    <property type="entry name" value="alpha/beta-Hydrolases"/>
    <property type="match status" value="1"/>
</dbReference>
<dbReference type="OrthoDB" id="1955879at2"/>
<dbReference type="AlphaFoldDB" id="A0A5B9W950"/>
<accession>A0A5B9W950</accession>
<dbReference type="PROSITE" id="PS51257">
    <property type="entry name" value="PROKAR_LIPOPROTEIN"/>
    <property type="match status" value="1"/>
</dbReference>
<gene>
    <name evidence="3" type="ORF">OJF2_57250</name>
</gene>
<dbReference type="EMBL" id="CP042997">
    <property type="protein sequence ID" value="QEH37138.1"/>
    <property type="molecule type" value="Genomic_DNA"/>
</dbReference>
<keyword evidence="3" id="KW-0378">Hydrolase</keyword>
<evidence type="ECO:0000256" key="1">
    <source>
        <dbReference type="ARBA" id="ARBA00022729"/>
    </source>
</evidence>
<proteinExistence type="predicted"/>
<dbReference type="Proteomes" id="UP000324233">
    <property type="component" value="Chromosome"/>
</dbReference>
<dbReference type="KEGG" id="agv:OJF2_57250"/>
<evidence type="ECO:0000313" key="3">
    <source>
        <dbReference type="EMBL" id="QEH37138.1"/>
    </source>
</evidence>
<dbReference type="RefSeq" id="WP_148596740.1">
    <property type="nucleotide sequence ID" value="NZ_CP042997.1"/>
</dbReference>
<evidence type="ECO:0000313" key="4">
    <source>
        <dbReference type="Proteomes" id="UP000324233"/>
    </source>
</evidence>
<dbReference type="InterPro" id="IPR029058">
    <property type="entry name" value="AB_hydrolase_fold"/>
</dbReference>
<feature type="chain" id="PRO_5022971446" evidence="2">
    <location>
        <begin position="24"/>
        <end position="775"/>
    </location>
</feature>
<evidence type="ECO:0000256" key="2">
    <source>
        <dbReference type="SAM" id="SignalP"/>
    </source>
</evidence>
<dbReference type="Gene3D" id="3.40.50.1820">
    <property type="entry name" value="alpha/beta hydrolase"/>
    <property type="match status" value="1"/>
</dbReference>
<protein>
    <submittedName>
        <fullName evidence="3">Alpha/beta hydrolase family protein</fullName>
    </submittedName>
</protein>